<feature type="transmembrane region" description="Helical" evidence="1">
    <location>
        <begin position="32"/>
        <end position="53"/>
    </location>
</feature>
<proteinExistence type="predicted"/>
<name>A0A0V1CSQ9_TRIBR</name>
<dbReference type="AlphaFoldDB" id="A0A0V1CSQ9"/>
<dbReference type="EMBL" id="JYDI01000112">
    <property type="protein sequence ID" value="KRY52044.1"/>
    <property type="molecule type" value="Genomic_DNA"/>
</dbReference>
<organism evidence="2 3">
    <name type="scientific">Trichinella britovi</name>
    <name type="common">Parasitic roundworm</name>
    <dbReference type="NCBI Taxonomy" id="45882"/>
    <lineage>
        <taxon>Eukaryota</taxon>
        <taxon>Metazoa</taxon>
        <taxon>Ecdysozoa</taxon>
        <taxon>Nematoda</taxon>
        <taxon>Enoplea</taxon>
        <taxon>Dorylaimia</taxon>
        <taxon>Trichinellida</taxon>
        <taxon>Trichinellidae</taxon>
        <taxon>Trichinella</taxon>
    </lineage>
</organism>
<evidence type="ECO:0000256" key="1">
    <source>
        <dbReference type="SAM" id="Phobius"/>
    </source>
</evidence>
<accession>A0A0V1CSQ9</accession>
<keyword evidence="1" id="KW-1133">Transmembrane helix</keyword>
<keyword evidence="3" id="KW-1185">Reference proteome</keyword>
<keyword evidence="1" id="KW-0812">Transmembrane</keyword>
<dbReference type="Proteomes" id="UP000054653">
    <property type="component" value="Unassembled WGS sequence"/>
</dbReference>
<reference evidence="2 3" key="1">
    <citation type="submission" date="2015-01" db="EMBL/GenBank/DDBJ databases">
        <title>Evolution of Trichinella species and genotypes.</title>
        <authorList>
            <person name="Korhonen P.K."/>
            <person name="Edoardo P."/>
            <person name="Giuseppe L.R."/>
            <person name="Gasser R.B."/>
        </authorList>
    </citation>
    <scope>NUCLEOTIDE SEQUENCE [LARGE SCALE GENOMIC DNA]</scope>
    <source>
        <strain evidence="2">ISS120</strain>
    </source>
</reference>
<keyword evidence="1" id="KW-0472">Membrane</keyword>
<protein>
    <submittedName>
        <fullName evidence="2">Uncharacterized protein</fullName>
    </submittedName>
</protein>
<gene>
    <name evidence="2" type="ORF">T03_1812</name>
</gene>
<sequence length="113" mass="12920">MRLLRETRKGNARIASIALLFSSTTRKKKNTLFILIQCIAMAAHTCSTMILLFNINCHYERYDFTFNIHVNSKNTTNTCQISKKGIHYSSIQGHLLYSHTSPSSMNCFALDEK</sequence>
<comment type="caution">
    <text evidence="2">The sequence shown here is derived from an EMBL/GenBank/DDBJ whole genome shotgun (WGS) entry which is preliminary data.</text>
</comment>
<evidence type="ECO:0000313" key="2">
    <source>
        <dbReference type="EMBL" id="KRY52044.1"/>
    </source>
</evidence>
<evidence type="ECO:0000313" key="3">
    <source>
        <dbReference type="Proteomes" id="UP000054653"/>
    </source>
</evidence>